<evidence type="ECO:0000313" key="5">
    <source>
        <dbReference type="EMBL" id="GIH15908.1"/>
    </source>
</evidence>
<dbReference type="PANTHER" id="PTHR44688">
    <property type="entry name" value="DNA-BINDING TRANSCRIPTIONAL ACTIVATOR DEVR_DOSR"/>
    <property type="match status" value="1"/>
</dbReference>
<dbReference type="RefSeq" id="WP_203919517.1">
    <property type="nucleotide sequence ID" value="NZ_BONZ01000038.1"/>
</dbReference>
<gene>
    <name evidence="5" type="ORF">Raf01_40800</name>
</gene>
<dbReference type="InterPro" id="IPR000792">
    <property type="entry name" value="Tscrpt_reg_LuxR_C"/>
</dbReference>
<dbReference type="PROSITE" id="PS50043">
    <property type="entry name" value="HTH_LUXR_2"/>
    <property type="match status" value="1"/>
</dbReference>
<dbReference type="GO" id="GO:0003677">
    <property type="term" value="F:DNA binding"/>
    <property type="evidence" value="ECO:0007669"/>
    <property type="project" value="UniProtKB-KW"/>
</dbReference>
<dbReference type="PROSITE" id="PS00622">
    <property type="entry name" value="HTH_LUXR_1"/>
    <property type="match status" value="1"/>
</dbReference>
<dbReference type="Gene3D" id="1.10.10.10">
    <property type="entry name" value="Winged helix-like DNA-binding domain superfamily/Winged helix DNA-binding domain"/>
    <property type="match status" value="1"/>
</dbReference>
<dbReference type="CDD" id="cd06170">
    <property type="entry name" value="LuxR_C_like"/>
    <property type="match status" value="1"/>
</dbReference>
<reference evidence="5" key="1">
    <citation type="submission" date="2021-01" db="EMBL/GenBank/DDBJ databases">
        <title>Whole genome shotgun sequence of Rugosimonospora africana NBRC 104875.</title>
        <authorList>
            <person name="Komaki H."/>
            <person name="Tamura T."/>
        </authorList>
    </citation>
    <scope>NUCLEOTIDE SEQUENCE</scope>
    <source>
        <strain evidence="5">NBRC 104875</strain>
    </source>
</reference>
<keyword evidence="3" id="KW-0804">Transcription</keyword>
<keyword evidence="1" id="KW-0805">Transcription regulation</keyword>
<dbReference type="SUPFAM" id="SSF46894">
    <property type="entry name" value="C-terminal effector domain of the bipartite response regulators"/>
    <property type="match status" value="1"/>
</dbReference>
<dbReference type="PANTHER" id="PTHR44688:SF16">
    <property type="entry name" value="DNA-BINDING TRANSCRIPTIONAL ACTIVATOR DEVR_DOSR"/>
    <property type="match status" value="1"/>
</dbReference>
<accession>A0A8J3QUE8</accession>
<dbReference type="InterPro" id="IPR036388">
    <property type="entry name" value="WH-like_DNA-bd_sf"/>
</dbReference>
<protein>
    <recommendedName>
        <fullName evidence="4">HTH luxR-type domain-containing protein</fullName>
    </recommendedName>
</protein>
<dbReference type="InterPro" id="IPR016032">
    <property type="entry name" value="Sig_transdc_resp-reg_C-effctor"/>
</dbReference>
<dbReference type="SMART" id="SM00421">
    <property type="entry name" value="HTH_LUXR"/>
    <property type="match status" value="1"/>
</dbReference>
<dbReference type="EMBL" id="BONZ01000038">
    <property type="protein sequence ID" value="GIH15908.1"/>
    <property type="molecule type" value="Genomic_DNA"/>
</dbReference>
<evidence type="ECO:0000256" key="2">
    <source>
        <dbReference type="ARBA" id="ARBA00023125"/>
    </source>
</evidence>
<dbReference type="AlphaFoldDB" id="A0A8J3QUE8"/>
<name>A0A8J3QUE8_9ACTN</name>
<keyword evidence="6" id="KW-1185">Reference proteome</keyword>
<evidence type="ECO:0000256" key="3">
    <source>
        <dbReference type="ARBA" id="ARBA00023163"/>
    </source>
</evidence>
<dbReference type="Pfam" id="PF00196">
    <property type="entry name" value="GerE"/>
    <property type="match status" value="1"/>
</dbReference>
<sequence length="150" mass="15904">MDATAQYVTDPRADPGPDETLTLAHELVRQLVEATGKPTGSSEVLLDCTIDGVHYRLIGSPCPAPQNGRRSVPGVRGLSPRELEIARMVSLGHTTKTIADVLDISLWTVSTHLRRVFAKLGVSTRAAMIGVLSGDPELAAVTADTPPGRV</sequence>
<dbReference type="PRINTS" id="PR00038">
    <property type="entry name" value="HTHLUXR"/>
</dbReference>
<keyword evidence="2" id="KW-0238">DNA-binding</keyword>
<comment type="caution">
    <text evidence="5">The sequence shown here is derived from an EMBL/GenBank/DDBJ whole genome shotgun (WGS) entry which is preliminary data.</text>
</comment>
<evidence type="ECO:0000256" key="1">
    <source>
        <dbReference type="ARBA" id="ARBA00023015"/>
    </source>
</evidence>
<evidence type="ECO:0000259" key="4">
    <source>
        <dbReference type="PROSITE" id="PS50043"/>
    </source>
</evidence>
<evidence type="ECO:0000313" key="6">
    <source>
        <dbReference type="Proteomes" id="UP000642748"/>
    </source>
</evidence>
<dbReference type="Proteomes" id="UP000642748">
    <property type="component" value="Unassembled WGS sequence"/>
</dbReference>
<dbReference type="GO" id="GO:0006355">
    <property type="term" value="P:regulation of DNA-templated transcription"/>
    <property type="evidence" value="ECO:0007669"/>
    <property type="project" value="InterPro"/>
</dbReference>
<organism evidence="5 6">
    <name type="scientific">Rugosimonospora africana</name>
    <dbReference type="NCBI Taxonomy" id="556532"/>
    <lineage>
        <taxon>Bacteria</taxon>
        <taxon>Bacillati</taxon>
        <taxon>Actinomycetota</taxon>
        <taxon>Actinomycetes</taxon>
        <taxon>Micromonosporales</taxon>
        <taxon>Micromonosporaceae</taxon>
        <taxon>Rugosimonospora</taxon>
    </lineage>
</organism>
<proteinExistence type="predicted"/>
<feature type="domain" description="HTH luxR-type" evidence="4">
    <location>
        <begin position="71"/>
        <end position="136"/>
    </location>
</feature>